<accession>A0A3S1C601</accession>
<dbReference type="Pfam" id="PF13508">
    <property type="entry name" value="Acetyltransf_7"/>
    <property type="match status" value="1"/>
</dbReference>
<gene>
    <name evidence="4" type="ORF">DSM106972_083240</name>
</gene>
<evidence type="ECO:0000313" key="5">
    <source>
        <dbReference type="Proteomes" id="UP000271624"/>
    </source>
</evidence>
<dbReference type="GO" id="GO:0007064">
    <property type="term" value="P:mitotic sister chromatid cohesion"/>
    <property type="evidence" value="ECO:0007669"/>
    <property type="project" value="TreeGrafter"/>
</dbReference>
<dbReference type="PANTHER" id="PTHR42919:SF8">
    <property type="entry name" value="N-ALPHA-ACETYLTRANSFERASE 50"/>
    <property type="match status" value="1"/>
</dbReference>
<dbReference type="InterPro" id="IPR016181">
    <property type="entry name" value="Acyl_CoA_acyltransferase"/>
</dbReference>
<feature type="domain" description="N-acetyltransferase" evidence="3">
    <location>
        <begin position="1"/>
        <end position="158"/>
    </location>
</feature>
<evidence type="ECO:0000259" key="3">
    <source>
        <dbReference type="PROSITE" id="PS51186"/>
    </source>
</evidence>
<comment type="caution">
    <text evidence="4">The sequence shown here is derived from an EMBL/GenBank/DDBJ whole genome shotgun (WGS) entry which is preliminary data.</text>
</comment>
<dbReference type="PANTHER" id="PTHR42919">
    <property type="entry name" value="N-ALPHA-ACETYLTRANSFERASE"/>
    <property type="match status" value="1"/>
</dbReference>
<evidence type="ECO:0000256" key="2">
    <source>
        <dbReference type="ARBA" id="ARBA00023315"/>
    </source>
</evidence>
<dbReference type="InterPro" id="IPR000182">
    <property type="entry name" value="GNAT_dom"/>
</dbReference>
<name>A0A3S1C601_9CYAN</name>
<proteinExistence type="predicted"/>
<dbReference type="AlphaFoldDB" id="A0A3S1C601"/>
<organism evidence="4 5">
    <name type="scientific">Dulcicalothrix desertica PCC 7102</name>
    <dbReference type="NCBI Taxonomy" id="232991"/>
    <lineage>
        <taxon>Bacteria</taxon>
        <taxon>Bacillati</taxon>
        <taxon>Cyanobacteriota</taxon>
        <taxon>Cyanophyceae</taxon>
        <taxon>Nostocales</taxon>
        <taxon>Calotrichaceae</taxon>
        <taxon>Dulcicalothrix</taxon>
    </lineage>
</organism>
<keyword evidence="1 4" id="KW-0808">Transferase</keyword>
<dbReference type="RefSeq" id="WP_222596588.1">
    <property type="nucleotide sequence ID" value="NZ_VLKB01000007.1"/>
</dbReference>
<dbReference type="CDD" id="cd04301">
    <property type="entry name" value="NAT_SF"/>
    <property type="match status" value="1"/>
</dbReference>
<keyword evidence="5" id="KW-1185">Reference proteome</keyword>
<dbReference type="PROSITE" id="PS51186">
    <property type="entry name" value="GNAT"/>
    <property type="match status" value="1"/>
</dbReference>
<protein>
    <submittedName>
        <fullName evidence="4">N-acetyltransferase</fullName>
    </submittedName>
</protein>
<dbReference type="SUPFAM" id="SSF55729">
    <property type="entry name" value="Acyl-CoA N-acyltransferases (Nat)"/>
    <property type="match status" value="1"/>
</dbReference>
<dbReference type="Gene3D" id="3.40.630.30">
    <property type="match status" value="1"/>
</dbReference>
<evidence type="ECO:0000256" key="1">
    <source>
        <dbReference type="ARBA" id="ARBA00022679"/>
    </source>
</evidence>
<dbReference type="EMBL" id="RSCL01000031">
    <property type="protein sequence ID" value="RUS97587.1"/>
    <property type="molecule type" value="Genomic_DNA"/>
</dbReference>
<evidence type="ECO:0000313" key="4">
    <source>
        <dbReference type="EMBL" id="RUS97587.1"/>
    </source>
</evidence>
<reference evidence="4" key="1">
    <citation type="submission" date="2018-12" db="EMBL/GenBank/DDBJ databases">
        <authorList>
            <person name="Will S."/>
            <person name="Neumann-Schaal M."/>
            <person name="Henke P."/>
        </authorList>
    </citation>
    <scope>NUCLEOTIDE SEQUENCE</scope>
    <source>
        <strain evidence="4">PCC 7102</strain>
    </source>
</reference>
<reference evidence="4" key="2">
    <citation type="journal article" date="2019" name="Genome Biol. Evol.">
        <title>Day and night: Metabolic profiles and evolutionary relationships of six axenic non-marine cyanobacteria.</title>
        <authorList>
            <person name="Will S.E."/>
            <person name="Henke P."/>
            <person name="Boedeker C."/>
            <person name="Huang S."/>
            <person name="Brinkmann H."/>
            <person name="Rohde M."/>
            <person name="Jarek M."/>
            <person name="Friedl T."/>
            <person name="Seufert S."/>
            <person name="Schumacher M."/>
            <person name="Overmann J."/>
            <person name="Neumann-Schaal M."/>
            <person name="Petersen J."/>
        </authorList>
    </citation>
    <scope>NUCLEOTIDE SEQUENCE [LARGE SCALE GENOMIC DNA]</scope>
    <source>
        <strain evidence="4">PCC 7102</strain>
    </source>
</reference>
<sequence>MIRSLMPSDEALLWEMLYHALYVPPGAKPLAKEIIYRPELARYIEGWQTDDIGFVAVLESSFIPIGAVWIRLFNSQNSGYGYINDETPELSIAVLPEYRNQGIGTQLITHLLNNTKNVYSAISLSVSLSNPALRLYQRLGFEVAAQLNDSLIMKKELI</sequence>
<dbReference type="Proteomes" id="UP000271624">
    <property type="component" value="Unassembled WGS sequence"/>
</dbReference>
<dbReference type="GO" id="GO:0016747">
    <property type="term" value="F:acyltransferase activity, transferring groups other than amino-acyl groups"/>
    <property type="evidence" value="ECO:0007669"/>
    <property type="project" value="InterPro"/>
</dbReference>
<dbReference type="GO" id="GO:0031415">
    <property type="term" value="C:NatA complex"/>
    <property type="evidence" value="ECO:0007669"/>
    <property type="project" value="TreeGrafter"/>
</dbReference>
<dbReference type="InterPro" id="IPR051556">
    <property type="entry name" value="N-term/lysine_N-AcTrnsfr"/>
</dbReference>
<keyword evidence="2" id="KW-0012">Acyltransferase</keyword>